<proteinExistence type="predicted"/>
<feature type="compositionally biased region" description="Polar residues" evidence="1">
    <location>
        <begin position="1"/>
        <end position="12"/>
    </location>
</feature>
<accession>A0A438K9R5</accession>
<evidence type="ECO:0000313" key="3">
    <source>
        <dbReference type="Proteomes" id="UP000288805"/>
    </source>
</evidence>
<evidence type="ECO:0000256" key="1">
    <source>
        <dbReference type="SAM" id="MobiDB-lite"/>
    </source>
</evidence>
<dbReference type="AlphaFoldDB" id="A0A438K9R5"/>
<feature type="compositionally biased region" description="Basic and acidic residues" evidence="1">
    <location>
        <begin position="66"/>
        <end position="83"/>
    </location>
</feature>
<reference evidence="2 3" key="1">
    <citation type="journal article" date="2018" name="PLoS Genet.">
        <title>Population sequencing reveals clonal diversity and ancestral inbreeding in the grapevine cultivar Chardonnay.</title>
        <authorList>
            <person name="Roach M.J."/>
            <person name="Johnson D.L."/>
            <person name="Bohlmann J."/>
            <person name="van Vuuren H.J."/>
            <person name="Jones S.J."/>
            <person name="Pretorius I.S."/>
            <person name="Schmidt S.A."/>
            <person name="Borneman A.R."/>
        </authorList>
    </citation>
    <scope>NUCLEOTIDE SEQUENCE [LARGE SCALE GENOMIC DNA]</scope>
    <source>
        <strain evidence="3">cv. Chardonnay</strain>
        <tissue evidence="2">Leaf</tissue>
    </source>
</reference>
<name>A0A438K9R5_VITVI</name>
<gene>
    <name evidence="2" type="ORF">CK203_004354</name>
</gene>
<comment type="caution">
    <text evidence="2">The sequence shown here is derived from an EMBL/GenBank/DDBJ whole genome shotgun (WGS) entry which is preliminary data.</text>
</comment>
<sequence length="94" mass="10484">MAKTAMTGTRRTMSFGIANERADSRKTTSAHSSQSVFQSSKGGKSKESHDEGHIPPIPEGKYARHFMVEHRIGKRNLEDKTEPSKQQMKNPKGN</sequence>
<feature type="region of interest" description="Disordered" evidence="1">
    <location>
        <begin position="1"/>
        <end position="94"/>
    </location>
</feature>
<protein>
    <submittedName>
        <fullName evidence="2">Uncharacterized protein</fullName>
    </submittedName>
</protein>
<feature type="compositionally biased region" description="Basic and acidic residues" evidence="1">
    <location>
        <begin position="44"/>
        <end position="53"/>
    </location>
</feature>
<evidence type="ECO:0000313" key="2">
    <source>
        <dbReference type="EMBL" id="RVX17942.1"/>
    </source>
</evidence>
<feature type="compositionally biased region" description="Low complexity" evidence="1">
    <location>
        <begin position="32"/>
        <end position="42"/>
    </location>
</feature>
<dbReference type="Proteomes" id="UP000288805">
    <property type="component" value="Unassembled WGS sequence"/>
</dbReference>
<organism evidence="2 3">
    <name type="scientific">Vitis vinifera</name>
    <name type="common">Grape</name>
    <dbReference type="NCBI Taxonomy" id="29760"/>
    <lineage>
        <taxon>Eukaryota</taxon>
        <taxon>Viridiplantae</taxon>
        <taxon>Streptophyta</taxon>
        <taxon>Embryophyta</taxon>
        <taxon>Tracheophyta</taxon>
        <taxon>Spermatophyta</taxon>
        <taxon>Magnoliopsida</taxon>
        <taxon>eudicotyledons</taxon>
        <taxon>Gunneridae</taxon>
        <taxon>Pentapetalae</taxon>
        <taxon>rosids</taxon>
        <taxon>Vitales</taxon>
        <taxon>Vitaceae</taxon>
        <taxon>Viteae</taxon>
        <taxon>Vitis</taxon>
    </lineage>
</organism>
<feature type="compositionally biased region" description="Polar residues" evidence="1">
    <location>
        <begin position="84"/>
        <end position="94"/>
    </location>
</feature>
<dbReference type="EMBL" id="QGNW01000012">
    <property type="protein sequence ID" value="RVX17942.1"/>
    <property type="molecule type" value="Genomic_DNA"/>
</dbReference>